<dbReference type="InterPro" id="IPR029063">
    <property type="entry name" value="SAM-dependent_MTases_sf"/>
</dbReference>
<accession>A0A1Q6DUA0</accession>
<organism evidence="1 2">
    <name type="scientific">Methanohalarchaeum thermophilum</name>
    <dbReference type="NCBI Taxonomy" id="1903181"/>
    <lineage>
        <taxon>Archaea</taxon>
        <taxon>Methanobacteriati</taxon>
        <taxon>Methanobacteriota</taxon>
        <taxon>Methanonatronarchaeia</taxon>
        <taxon>Methanonatronarchaeales</taxon>
        <taxon>Methanonatronarchaeaceae</taxon>
        <taxon>Candidatus Methanohalarchaeum</taxon>
    </lineage>
</organism>
<protein>
    <submittedName>
        <fullName evidence="1">O-methyltransferase YrrM</fullName>
    </submittedName>
</protein>
<dbReference type="GO" id="GO:0032259">
    <property type="term" value="P:methylation"/>
    <property type="evidence" value="ECO:0007669"/>
    <property type="project" value="UniProtKB-KW"/>
</dbReference>
<dbReference type="GO" id="GO:0008168">
    <property type="term" value="F:methyltransferase activity"/>
    <property type="evidence" value="ECO:0007669"/>
    <property type="project" value="UniProtKB-KW"/>
</dbReference>
<evidence type="ECO:0000313" key="1">
    <source>
        <dbReference type="EMBL" id="OKY77923.1"/>
    </source>
</evidence>
<dbReference type="AlphaFoldDB" id="A0A1Q6DUA0"/>
<keyword evidence="2" id="KW-1185">Reference proteome</keyword>
<reference evidence="1" key="1">
    <citation type="submission" date="2016-12" db="EMBL/GenBank/DDBJ databases">
        <title>Discovery of methanogenic haloarchaea.</title>
        <authorList>
            <person name="Sorokin D.Y."/>
            <person name="Makarova K.S."/>
            <person name="Abbas B."/>
            <person name="Ferrer M."/>
            <person name="Golyshin P.N."/>
        </authorList>
    </citation>
    <scope>NUCLEOTIDE SEQUENCE [LARGE SCALE GENOMIC DNA]</scope>
    <source>
        <strain evidence="1">HMET1</strain>
    </source>
</reference>
<gene>
    <name evidence="1" type="ORF">BTN85_0400</name>
</gene>
<dbReference type="SUPFAM" id="SSF53335">
    <property type="entry name" value="S-adenosyl-L-methionine-dependent methyltransferases"/>
    <property type="match status" value="1"/>
</dbReference>
<name>A0A1Q6DUA0_METT1</name>
<comment type="caution">
    <text evidence="1">The sequence shown here is derived from an EMBL/GenBank/DDBJ whole genome shotgun (WGS) entry which is preliminary data.</text>
</comment>
<proteinExistence type="predicted"/>
<dbReference type="InParanoid" id="A0A1Q6DUA0"/>
<evidence type="ECO:0000313" key="2">
    <source>
        <dbReference type="Proteomes" id="UP000185744"/>
    </source>
</evidence>
<sequence>MNRKGYGFHSFLINYIRNNNVTKILEIGVANGENALNMIEAALDNQINKSIYYFGFDKFVDWDREQVESKLSESGVNVRLFKGDSKVTLPSVVNELPNIDLVFIDGGHNIETTKSDWKYTKKLINESSVVFFHNYDFKGPKHVVDNIYRDRFSVEILDPENDYRTAKVFLS</sequence>
<dbReference type="EMBL" id="MSDW01000001">
    <property type="protein sequence ID" value="OKY77923.1"/>
    <property type="molecule type" value="Genomic_DNA"/>
</dbReference>
<dbReference type="Pfam" id="PF13578">
    <property type="entry name" value="Methyltransf_24"/>
    <property type="match status" value="1"/>
</dbReference>
<dbReference type="Proteomes" id="UP000185744">
    <property type="component" value="Unassembled WGS sequence"/>
</dbReference>
<dbReference type="Gene3D" id="3.40.50.150">
    <property type="entry name" value="Vaccinia Virus protein VP39"/>
    <property type="match status" value="1"/>
</dbReference>